<gene>
    <name evidence="1" type="ORF">BTMF_LOCUS11282</name>
</gene>
<dbReference type="Proteomes" id="UP000280834">
    <property type="component" value="Unassembled WGS sequence"/>
</dbReference>
<accession>A0A0R3QZU6</accession>
<sequence>MCVCVGLCLSAESVTDQMMIEGFVPFPHLLLMM</sequence>
<reference evidence="1 2" key="2">
    <citation type="submission" date="2018-11" db="EMBL/GenBank/DDBJ databases">
        <authorList>
            <consortium name="Pathogen Informatics"/>
        </authorList>
    </citation>
    <scope>NUCLEOTIDE SEQUENCE [LARGE SCALE GENOMIC DNA]</scope>
</reference>
<evidence type="ECO:0000313" key="1">
    <source>
        <dbReference type="EMBL" id="VDO38574.1"/>
    </source>
</evidence>
<name>A0A0R3QZU6_9BILA</name>
<evidence type="ECO:0000313" key="3">
    <source>
        <dbReference type="WBParaSite" id="BTMF_0001327001-mRNA-1"/>
    </source>
</evidence>
<evidence type="ECO:0000313" key="2">
    <source>
        <dbReference type="Proteomes" id="UP000280834"/>
    </source>
</evidence>
<reference evidence="3" key="1">
    <citation type="submission" date="2017-02" db="UniProtKB">
        <authorList>
            <consortium name="WormBaseParasite"/>
        </authorList>
    </citation>
    <scope>IDENTIFICATION</scope>
</reference>
<protein>
    <submittedName>
        <fullName evidence="1 3">Uncharacterized protein</fullName>
    </submittedName>
</protein>
<proteinExistence type="predicted"/>
<keyword evidence="2" id="KW-1185">Reference proteome</keyword>
<dbReference type="WBParaSite" id="BTMF_0001327001-mRNA-1">
    <property type="protein sequence ID" value="BTMF_0001327001-mRNA-1"/>
    <property type="gene ID" value="BTMF_0001327001"/>
</dbReference>
<dbReference type="EMBL" id="UZAG01018205">
    <property type="protein sequence ID" value="VDO38574.1"/>
    <property type="molecule type" value="Genomic_DNA"/>
</dbReference>
<dbReference type="AlphaFoldDB" id="A0A0R3QZU6"/>
<organism evidence="3">
    <name type="scientific">Brugia timori</name>
    <dbReference type="NCBI Taxonomy" id="42155"/>
    <lineage>
        <taxon>Eukaryota</taxon>
        <taxon>Metazoa</taxon>
        <taxon>Ecdysozoa</taxon>
        <taxon>Nematoda</taxon>
        <taxon>Chromadorea</taxon>
        <taxon>Rhabditida</taxon>
        <taxon>Spirurina</taxon>
        <taxon>Spiruromorpha</taxon>
        <taxon>Filarioidea</taxon>
        <taxon>Onchocercidae</taxon>
        <taxon>Brugia</taxon>
    </lineage>
</organism>